<dbReference type="GO" id="GO:0019888">
    <property type="term" value="F:protein phosphatase regulator activity"/>
    <property type="evidence" value="ECO:0007669"/>
    <property type="project" value="InterPro"/>
</dbReference>
<dbReference type="InterPro" id="IPR018067">
    <property type="entry name" value="PP2A_PR55_CS"/>
</dbReference>
<dbReference type="PRINTS" id="PR00600">
    <property type="entry name" value="PP2APR55"/>
</dbReference>
<evidence type="ECO:0000256" key="1">
    <source>
        <dbReference type="ARBA" id="ARBA00008259"/>
    </source>
</evidence>
<protein>
    <recommendedName>
        <fullName evidence="4">Serine/threonine-protein phosphatase 2A 55 kDa regulatory subunit B</fullName>
    </recommendedName>
</protein>
<keyword evidence="2 4" id="KW-0853">WD repeat</keyword>
<organism evidence="6 7">
    <name type="scientific">Oopsacas minuta</name>
    <dbReference type="NCBI Taxonomy" id="111878"/>
    <lineage>
        <taxon>Eukaryota</taxon>
        <taxon>Metazoa</taxon>
        <taxon>Porifera</taxon>
        <taxon>Hexactinellida</taxon>
        <taxon>Hexasterophora</taxon>
        <taxon>Lyssacinosida</taxon>
        <taxon>Leucopsacidae</taxon>
        <taxon>Oopsacas</taxon>
    </lineage>
</organism>
<dbReference type="PROSITE" id="PS01025">
    <property type="entry name" value="PR55_2"/>
    <property type="match status" value="1"/>
</dbReference>
<evidence type="ECO:0000256" key="2">
    <source>
        <dbReference type="ARBA" id="ARBA00022574"/>
    </source>
</evidence>
<dbReference type="AlphaFoldDB" id="A0AAV7KGW0"/>
<comment type="similarity">
    <text evidence="1 4">Belongs to the phosphatase 2A regulatory subunit B family.</text>
</comment>
<evidence type="ECO:0000256" key="5">
    <source>
        <dbReference type="SAM" id="MobiDB-lite"/>
    </source>
</evidence>
<dbReference type="InterPro" id="IPR015943">
    <property type="entry name" value="WD40/YVTN_repeat-like_dom_sf"/>
</dbReference>
<dbReference type="InterPro" id="IPR000009">
    <property type="entry name" value="PP2A_PR55"/>
</dbReference>
<dbReference type="SMART" id="SM00320">
    <property type="entry name" value="WD40"/>
    <property type="match status" value="6"/>
</dbReference>
<proteinExistence type="inferred from homology"/>
<dbReference type="PIRSF" id="PIRSF037309">
    <property type="entry name" value="PP2A_PR55"/>
    <property type="match status" value="1"/>
</dbReference>
<dbReference type="PROSITE" id="PS01024">
    <property type="entry name" value="PR55_1"/>
    <property type="match status" value="1"/>
</dbReference>
<dbReference type="EMBL" id="JAKMXF010000030">
    <property type="protein sequence ID" value="KAI6660651.1"/>
    <property type="molecule type" value="Genomic_DNA"/>
</dbReference>
<keyword evidence="3 4" id="KW-0677">Repeat</keyword>
<feature type="compositionally biased region" description="Polar residues" evidence="5">
    <location>
        <begin position="36"/>
        <end position="47"/>
    </location>
</feature>
<evidence type="ECO:0000256" key="4">
    <source>
        <dbReference type="RuleBase" id="RU331113"/>
    </source>
</evidence>
<dbReference type="PANTHER" id="PTHR11871">
    <property type="entry name" value="PROTEIN PHOSPHATASE PP2A REGULATORY SUBUNIT B"/>
    <property type="match status" value="1"/>
</dbReference>
<evidence type="ECO:0000313" key="7">
    <source>
        <dbReference type="Proteomes" id="UP001165289"/>
    </source>
</evidence>
<evidence type="ECO:0000313" key="6">
    <source>
        <dbReference type="EMBL" id="KAI6660651.1"/>
    </source>
</evidence>
<gene>
    <name evidence="6" type="ORF">LOD99_10334</name>
</gene>
<dbReference type="SUPFAM" id="SSF50978">
    <property type="entry name" value="WD40 repeat-like"/>
    <property type="match status" value="1"/>
</dbReference>
<feature type="compositionally biased region" description="Low complexity" evidence="5">
    <location>
        <begin position="1"/>
        <end position="13"/>
    </location>
</feature>
<dbReference type="InterPro" id="IPR036322">
    <property type="entry name" value="WD40_repeat_dom_sf"/>
</dbReference>
<dbReference type="Pfam" id="PF00400">
    <property type="entry name" value="WD40"/>
    <property type="match status" value="1"/>
</dbReference>
<sequence length="495" mass="56681">MSKNSQSSMSSNDDGPDPMDLDPPLSKGADGGISIRSDSPSYQYTSSEDATQIPWTFSQIKGTMDDDITDADIISVVEFNSTGEYLATGDKGGRVVIFKRHQKRNSPILCDYNVYCTFQSHEAEFDYLKSLEIEEKINKIKWIRQPNNSLYLLTTNDKTIKLWKIAERRPRTRNLNLISDEGNTRAFSKFLKVPCVDKDFSVEALPRRIFSNAHTYHINSISVNSDDETFLSADDLRVNVWNLNCTDQSFNVVDIKPANMEDLSEVITSAQFHPHNCHEFIYSSSTGAIRLCDMRSRALCDQHAKWFQETEDPANKSFFSEVIVSISDMHFNSTGRYILSRDYLNIKVWDVNMESHPLCTFPVHDHLKSRLCSLYENDCIFDKFECRWGGASKGIMTGSYHNFFRIYDFQSRAEVCYEASKNTQQLGHILQPKTVGGTRKPRRDGLEFDSSNEIPLESLDFNRKILHASWHPDENILAIAATNNLFLFQQEFLDS</sequence>
<dbReference type="Proteomes" id="UP001165289">
    <property type="component" value="Unassembled WGS sequence"/>
</dbReference>
<dbReference type="InterPro" id="IPR001680">
    <property type="entry name" value="WD40_rpt"/>
</dbReference>
<name>A0AAV7KGW0_9METZ</name>
<accession>A0AAV7KGW0</accession>
<dbReference type="Gene3D" id="2.130.10.10">
    <property type="entry name" value="YVTN repeat-like/Quinoprotein amine dehydrogenase"/>
    <property type="match status" value="1"/>
</dbReference>
<reference evidence="6 7" key="1">
    <citation type="journal article" date="2023" name="BMC Biol.">
        <title>The compact genome of the sponge Oopsacas minuta (Hexactinellida) is lacking key metazoan core genes.</title>
        <authorList>
            <person name="Santini S."/>
            <person name="Schenkelaars Q."/>
            <person name="Jourda C."/>
            <person name="Duchesne M."/>
            <person name="Belahbib H."/>
            <person name="Rocher C."/>
            <person name="Selva M."/>
            <person name="Riesgo A."/>
            <person name="Vervoort M."/>
            <person name="Leys S.P."/>
            <person name="Kodjabachian L."/>
            <person name="Le Bivic A."/>
            <person name="Borchiellini C."/>
            <person name="Claverie J.M."/>
            <person name="Renard E."/>
        </authorList>
    </citation>
    <scope>NUCLEOTIDE SEQUENCE [LARGE SCALE GENOMIC DNA]</scope>
    <source>
        <strain evidence="6">SPO-2</strain>
    </source>
</reference>
<feature type="region of interest" description="Disordered" evidence="5">
    <location>
        <begin position="1"/>
        <end position="47"/>
    </location>
</feature>
<keyword evidence="7" id="KW-1185">Reference proteome</keyword>
<evidence type="ECO:0000256" key="3">
    <source>
        <dbReference type="ARBA" id="ARBA00022737"/>
    </source>
</evidence>
<comment type="caution">
    <text evidence="6">The sequence shown here is derived from an EMBL/GenBank/DDBJ whole genome shotgun (WGS) entry which is preliminary data.</text>
</comment>
<dbReference type="GO" id="GO:0000159">
    <property type="term" value="C:protein phosphatase type 2A complex"/>
    <property type="evidence" value="ECO:0007669"/>
    <property type="project" value="UniProtKB-UniRule"/>
</dbReference>